<reference evidence="9" key="1">
    <citation type="submission" date="2021-10" db="EMBL/GenBank/DDBJ databases">
        <title>Tropical sea cucumber genome reveals ecological adaptation and Cuvierian tubules defense mechanism.</title>
        <authorList>
            <person name="Chen T."/>
        </authorList>
    </citation>
    <scope>NUCLEOTIDE SEQUENCE</scope>
    <source>
        <strain evidence="9">Nanhai2018</strain>
        <tissue evidence="9">Muscle</tissue>
    </source>
</reference>
<organism evidence="9 10">
    <name type="scientific">Holothuria leucospilota</name>
    <name type="common">Black long sea cucumber</name>
    <name type="synonym">Mertensiothuria leucospilota</name>
    <dbReference type="NCBI Taxonomy" id="206669"/>
    <lineage>
        <taxon>Eukaryota</taxon>
        <taxon>Metazoa</taxon>
        <taxon>Echinodermata</taxon>
        <taxon>Eleutherozoa</taxon>
        <taxon>Echinozoa</taxon>
        <taxon>Holothuroidea</taxon>
        <taxon>Aspidochirotacea</taxon>
        <taxon>Aspidochirotida</taxon>
        <taxon>Holothuriidae</taxon>
        <taxon>Holothuria</taxon>
    </lineage>
</organism>
<keyword evidence="3 8" id="KW-0812">Transmembrane</keyword>
<evidence type="ECO:0000256" key="1">
    <source>
        <dbReference type="ARBA" id="ARBA00004141"/>
    </source>
</evidence>
<dbReference type="GO" id="GO:0015031">
    <property type="term" value="P:protein transport"/>
    <property type="evidence" value="ECO:0007669"/>
    <property type="project" value="InterPro"/>
</dbReference>
<evidence type="ECO:0000313" key="9">
    <source>
        <dbReference type="EMBL" id="KAJ8029895.1"/>
    </source>
</evidence>
<feature type="transmembrane region" description="Helical" evidence="8">
    <location>
        <begin position="58"/>
        <end position="77"/>
    </location>
</feature>
<dbReference type="InterPro" id="IPR018469">
    <property type="entry name" value="Dual_oxidase_maturation_fac"/>
</dbReference>
<comment type="subcellular location">
    <subcellularLocation>
        <location evidence="1">Membrane</location>
        <topology evidence="1">Multi-pass membrane protein</topology>
    </subcellularLocation>
</comment>
<evidence type="ECO:0000256" key="6">
    <source>
        <dbReference type="ARBA" id="ARBA00023180"/>
    </source>
</evidence>
<feature type="transmembrane region" description="Helical" evidence="8">
    <location>
        <begin position="235"/>
        <end position="257"/>
    </location>
</feature>
<feature type="transmembrane region" description="Helical" evidence="8">
    <location>
        <begin position="26"/>
        <end position="46"/>
    </location>
</feature>
<feature type="compositionally biased region" description="Basic and acidic residues" evidence="7">
    <location>
        <begin position="381"/>
        <end position="398"/>
    </location>
</feature>
<gene>
    <name evidence="9" type="ORF">HOLleu_29414</name>
</gene>
<evidence type="ECO:0000256" key="4">
    <source>
        <dbReference type="ARBA" id="ARBA00022989"/>
    </source>
</evidence>
<feature type="region of interest" description="Disordered" evidence="7">
    <location>
        <begin position="347"/>
        <end position="408"/>
    </location>
</feature>
<comment type="caution">
    <text evidence="9">The sequence shown here is derived from an EMBL/GenBank/DDBJ whole genome shotgun (WGS) entry which is preliminary data.</text>
</comment>
<evidence type="ECO:0000256" key="8">
    <source>
        <dbReference type="SAM" id="Phobius"/>
    </source>
</evidence>
<keyword evidence="5 8" id="KW-0472">Membrane</keyword>
<dbReference type="OrthoDB" id="10042652at2759"/>
<keyword evidence="4 8" id="KW-1133">Transmembrane helix</keyword>
<dbReference type="PANTHER" id="PTHR31158">
    <property type="entry name" value="DUAL OXIDASE 2"/>
    <property type="match status" value="1"/>
</dbReference>
<dbReference type="EMBL" id="JAIZAY010000014">
    <property type="protein sequence ID" value="KAJ8029895.1"/>
    <property type="molecule type" value="Genomic_DNA"/>
</dbReference>
<dbReference type="Pfam" id="PF10204">
    <property type="entry name" value="DuoxA"/>
    <property type="match status" value="1"/>
</dbReference>
<evidence type="ECO:0000256" key="5">
    <source>
        <dbReference type="ARBA" id="ARBA00023136"/>
    </source>
</evidence>
<keyword evidence="10" id="KW-1185">Reference proteome</keyword>
<dbReference type="GO" id="GO:0005789">
    <property type="term" value="C:endoplasmic reticulum membrane"/>
    <property type="evidence" value="ECO:0007669"/>
    <property type="project" value="InterPro"/>
</dbReference>
<evidence type="ECO:0000256" key="3">
    <source>
        <dbReference type="ARBA" id="ARBA00022692"/>
    </source>
</evidence>
<dbReference type="AlphaFoldDB" id="A0A9Q1H290"/>
<name>A0A9Q1H290_HOLLE</name>
<sequence length="408" mass="46124">MAYSGFREELGPPQYPRDKTSQRVDIVEAGFIFAAIILFISFLAILPGIRGLQNRLFAFIRITVSIFLGVAIMLSAYGQEWESAEIYDVKTAYKTFFNREIIADVGVKIGLNSVNITLKSETDLTQHNGSVELGYPDEKIDYNERFHFYGGQGRIGFGRFSGRINREFRAAQWRGLPLPILWISEYFTLDGEDILWGRSYRLAGYYAWIMVWTAFPLWLLANILFFMVIRNGAYFLMLTGGSLLTANILYAGIRYGFQPMVIPFTAEKMLHFHKGATFYLCMVAGLIAFLSGIVILFMDFNYPLEIAAFFGVDPLQDFEDTFVYDERSEKAANGLSSSIAESKAVFKQRNKSRFDKPRRLPQQSRNGGPRGDGLYEVAEAPPEKDTDIAMGDIKKDEGGGYDNEAVEA</sequence>
<evidence type="ECO:0000313" key="10">
    <source>
        <dbReference type="Proteomes" id="UP001152320"/>
    </source>
</evidence>
<proteinExistence type="inferred from homology"/>
<accession>A0A9Q1H290</accession>
<evidence type="ECO:0000256" key="7">
    <source>
        <dbReference type="SAM" id="MobiDB-lite"/>
    </source>
</evidence>
<dbReference type="Proteomes" id="UP001152320">
    <property type="component" value="Chromosome 14"/>
</dbReference>
<comment type="similarity">
    <text evidence="2">Belongs to the DUOXA family.</text>
</comment>
<feature type="transmembrane region" description="Helical" evidence="8">
    <location>
        <begin position="277"/>
        <end position="298"/>
    </location>
</feature>
<keyword evidence="6" id="KW-0325">Glycoprotein</keyword>
<protein>
    <submittedName>
        <fullName evidence="9">Dual oxidase maturation factor 1</fullName>
    </submittedName>
</protein>
<evidence type="ECO:0000256" key="2">
    <source>
        <dbReference type="ARBA" id="ARBA00009816"/>
    </source>
</evidence>
<dbReference type="PANTHER" id="PTHR31158:SF1">
    <property type="entry name" value="DOXA1 FACTOR-RELATED"/>
    <property type="match status" value="1"/>
</dbReference>
<feature type="transmembrane region" description="Helical" evidence="8">
    <location>
        <begin position="205"/>
        <end position="228"/>
    </location>
</feature>